<dbReference type="AlphaFoldDB" id="A0A430B3Z1"/>
<dbReference type="GO" id="GO:0008360">
    <property type="term" value="P:regulation of cell shape"/>
    <property type="evidence" value="ECO:0007669"/>
    <property type="project" value="UniProtKB-KW"/>
</dbReference>
<keyword evidence="4 8" id="KW-0812">Transmembrane</keyword>
<evidence type="ECO:0000313" key="9">
    <source>
        <dbReference type="EMBL" id="RSU14961.1"/>
    </source>
</evidence>
<dbReference type="EMBL" id="NGKB01000006">
    <property type="protein sequence ID" value="RSU14961.1"/>
    <property type="molecule type" value="Genomic_DNA"/>
</dbReference>
<reference evidence="9 10" key="1">
    <citation type="submission" date="2017-05" db="EMBL/GenBank/DDBJ databases">
        <title>Vagococcus spp. assemblies.</title>
        <authorList>
            <person name="Gulvik C.A."/>
        </authorList>
    </citation>
    <scope>NUCLEOTIDE SEQUENCE [LARGE SCALE GENOMIC DNA]</scope>
    <source>
        <strain evidence="9 10">SS1714</strain>
    </source>
</reference>
<evidence type="ECO:0000256" key="7">
    <source>
        <dbReference type="ARBA" id="ARBA00023136"/>
    </source>
</evidence>
<evidence type="ECO:0000256" key="3">
    <source>
        <dbReference type="ARBA" id="ARBA00022475"/>
    </source>
</evidence>
<keyword evidence="3" id="KW-1003">Cell membrane</keyword>
<dbReference type="InterPro" id="IPR007227">
    <property type="entry name" value="Cell_shape_determining_MreD"/>
</dbReference>
<evidence type="ECO:0000256" key="8">
    <source>
        <dbReference type="SAM" id="Phobius"/>
    </source>
</evidence>
<evidence type="ECO:0000256" key="5">
    <source>
        <dbReference type="ARBA" id="ARBA00022960"/>
    </source>
</evidence>
<comment type="caution">
    <text evidence="9">The sequence shown here is derived from an EMBL/GenBank/DDBJ whole genome shotgun (WGS) entry which is preliminary data.</text>
</comment>
<keyword evidence="10" id="KW-1185">Reference proteome</keyword>
<organism evidence="9 10">
    <name type="scientific">Vagococcus carniphilus</name>
    <dbReference type="NCBI Taxonomy" id="218144"/>
    <lineage>
        <taxon>Bacteria</taxon>
        <taxon>Bacillati</taxon>
        <taxon>Bacillota</taxon>
        <taxon>Bacilli</taxon>
        <taxon>Lactobacillales</taxon>
        <taxon>Enterococcaceae</taxon>
        <taxon>Vagococcus</taxon>
    </lineage>
</organism>
<evidence type="ECO:0000256" key="4">
    <source>
        <dbReference type="ARBA" id="ARBA00022692"/>
    </source>
</evidence>
<accession>A0A430B3Z1</accession>
<feature type="transmembrane region" description="Helical" evidence="8">
    <location>
        <begin position="75"/>
        <end position="98"/>
    </location>
</feature>
<feature type="transmembrane region" description="Helical" evidence="8">
    <location>
        <begin position="104"/>
        <end position="128"/>
    </location>
</feature>
<dbReference type="Pfam" id="PF04093">
    <property type="entry name" value="MreD"/>
    <property type="match status" value="1"/>
</dbReference>
<feature type="transmembrane region" description="Helical" evidence="8">
    <location>
        <begin position="140"/>
        <end position="161"/>
    </location>
</feature>
<dbReference type="OrthoDB" id="2148512at2"/>
<name>A0A430B3Z1_9ENTE</name>
<evidence type="ECO:0000256" key="2">
    <source>
        <dbReference type="ARBA" id="ARBA00007776"/>
    </source>
</evidence>
<gene>
    <name evidence="9" type="ORF">CBF28_07785</name>
</gene>
<proteinExistence type="inferred from homology"/>
<dbReference type="GeneID" id="95579620"/>
<evidence type="ECO:0000313" key="10">
    <source>
        <dbReference type="Proteomes" id="UP000288028"/>
    </source>
</evidence>
<feature type="transmembrane region" description="Helical" evidence="8">
    <location>
        <begin position="12"/>
        <end position="34"/>
    </location>
</feature>
<dbReference type="RefSeq" id="WP_126793702.1">
    <property type="nucleotide sequence ID" value="NZ_CP060720.1"/>
</dbReference>
<dbReference type="NCBIfam" id="TIGR03426">
    <property type="entry name" value="shape_MreD"/>
    <property type="match status" value="1"/>
</dbReference>
<comment type="similarity">
    <text evidence="2">Belongs to the MreD family.</text>
</comment>
<keyword evidence="6 8" id="KW-1133">Transmembrane helix</keyword>
<protein>
    <submittedName>
        <fullName evidence="9">Rod shape-determining protein MreD</fullName>
    </submittedName>
</protein>
<sequence>MMQKRKYFPYTLPVIFFLVMLVDGHISSSILGLFSVPMDFTSNLLLMFLMFATFQMGKPYLVIWSGLIGLLYDSYFYNVIGINLVLLPIIVLLMYGLFEHVIPSTFTIILSFIVFVTLLSVGRVFLLVLFKLTETTILDFFARTLAPTLLLNILLIAILVVPLKKMFNVKK</sequence>
<dbReference type="Proteomes" id="UP000288028">
    <property type="component" value="Unassembled WGS sequence"/>
</dbReference>
<keyword evidence="5" id="KW-0133">Cell shape</keyword>
<dbReference type="GO" id="GO:0005886">
    <property type="term" value="C:plasma membrane"/>
    <property type="evidence" value="ECO:0007669"/>
    <property type="project" value="UniProtKB-SubCell"/>
</dbReference>
<comment type="subcellular location">
    <subcellularLocation>
        <location evidence="1">Cell membrane</location>
        <topology evidence="1">Multi-pass membrane protein</topology>
    </subcellularLocation>
</comment>
<evidence type="ECO:0000256" key="6">
    <source>
        <dbReference type="ARBA" id="ARBA00022989"/>
    </source>
</evidence>
<evidence type="ECO:0000256" key="1">
    <source>
        <dbReference type="ARBA" id="ARBA00004651"/>
    </source>
</evidence>
<keyword evidence="7 8" id="KW-0472">Membrane</keyword>
<feature type="transmembrane region" description="Helical" evidence="8">
    <location>
        <begin position="40"/>
        <end position="63"/>
    </location>
</feature>